<dbReference type="EMBL" id="VLJV01000001">
    <property type="protein sequence ID" value="TWH22234.1"/>
    <property type="molecule type" value="Genomic_DNA"/>
</dbReference>
<organism evidence="2 3">
    <name type="scientific">Prauserella rugosa</name>
    <dbReference type="NCBI Taxonomy" id="43354"/>
    <lineage>
        <taxon>Bacteria</taxon>
        <taxon>Bacillati</taxon>
        <taxon>Actinomycetota</taxon>
        <taxon>Actinomycetes</taxon>
        <taxon>Pseudonocardiales</taxon>
        <taxon>Pseudonocardiaceae</taxon>
        <taxon>Prauserella</taxon>
    </lineage>
</organism>
<keyword evidence="3" id="KW-1185">Reference proteome</keyword>
<name>A0A660CII2_9PSEU</name>
<dbReference type="OrthoDB" id="3696061at2"/>
<dbReference type="Proteomes" id="UP000317303">
    <property type="component" value="Unassembled WGS sequence"/>
</dbReference>
<comment type="caution">
    <text evidence="2">The sequence shown here is derived from an EMBL/GenBank/DDBJ whole genome shotgun (WGS) entry which is preliminary data.</text>
</comment>
<gene>
    <name evidence="2" type="ORF">JD82_04111</name>
</gene>
<evidence type="ECO:0000313" key="3">
    <source>
        <dbReference type="Proteomes" id="UP000317303"/>
    </source>
</evidence>
<protein>
    <submittedName>
        <fullName evidence="2">Uncharacterized protein</fullName>
    </submittedName>
</protein>
<feature type="region of interest" description="Disordered" evidence="1">
    <location>
        <begin position="1"/>
        <end position="28"/>
    </location>
</feature>
<reference evidence="2 3" key="1">
    <citation type="submission" date="2019-07" db="EMBL/GenBank/DDBJ databases">
        <title>R&amp;d 2014.</title>
        <authorList>
            <person name="Klenk H.-P."/>
        </authorList>
    </citation>
    <scope>NUCLEOTIDE SEQUENCE [LARGE SCALE GENOMIC DNA]</scope>
    <source>
        <strain evidence="2 3">DSM 43194</strain>
    </source>
</reference>
<evidence type="ECO:0000256" key="1">
    <source>
        <dbReference type="SAM" id="MobiDB-lite"/>
    </source>
</evidence>
<evidence type="ECO:0000313" key="2">
    <source>
        <dbReference type="EMBL" id="TWH22234.1"/>
    </source>
</evidence>
<sequence>MTVVRTKRRAMRMGTGSRRNHATSPKSLYARPMALRELYSDAGTIIRRGHQEAAAAADEKHSR</sequence>
<feature type="compositionally biased region" description="Basic residues" evidence="1">
    <location>
        <begin position="1"/>
        <end position="11"/>
    </location>
</feature>
<accession>A0A660CII2</accession>
<proteinExistence type="predicted"/>
<dbReference type="RefSeq" id="WP_030532866.1">
    <property type="nucleotide sequence ID" value="NZ_JOIJ01000010.1"/>
</dbReference>
<dbReference type="AlphaFoldDB" id="A0A660CII2"/>